<dbReference type="SUPFAM" id="SSF81324">
    <property type="entry name" value="Voltage-gated potassium channels"/>
    <property type="match status" value="1"/>
</dbReference>
<proteinExistence type="predicted"/>
<dbReference type="EMBL" id="UXUI01012495">
    <property type="protein sequence ID" value="VDD96930.1"/>
    <property type="molecule type" value="Genomic_DNA"/>
</dbReference>
<name>A0A0N4VND5_ENTVE</name>
<evidence type="ECO:0000313" key="4">
    <source>
        <dbReference type="WBParaSite" id="EVEC_0001248501-mRNA-1"/>
    </source>
</evidence>
<dbReference type="STRING" id="51028.A0A0N4VND5"/>
<organism evidence="4">
    <name type="scientific">Enterobius vermicularis</name>
    <name type="common">Human pinworm</name>
    <dbReference type="NCBI Taxonomy" id="51028"/>
    <lineage>
        <taxon>Eukaryota</taxon>
        <taxon>Metazoa</taxon>
        <taxon>Ecdysozoa</taxon>
        <taxon>Nematoda</taxon>
        <taxon>Chromadorea</taxon>
        <taxon>Rhabditida</taxon>
        <taxon>Spirurina</taxon>
        <taxon>Oxyuridomorpha</taxon>
        <taxon>Oxyuroidea</taxon>
        <taxon>Oxyuridae</taxon>
        <taxon>Enterobius</taxon>
    </lineage>
</organism>
<keyword evidence="1" id="KW-0472">Membrane</keyword>
<dbReference type="Proteomes" id="UP000274131">
    <property type="component" value="Unassembled WGS sequence"/>
</dbReference>
<reference evidence="2 3" key="2">
    <citation type="submission" date="2018-10" db="EMBL/GenBank/DDBJ databases">
        <authorList>
            <consortium name="Pathogen Informatics"/>
        </authorList>
    </citation>
    <scope>NUCLEOTIDE SEQUENCE [LARGE SCALE GENOMIC DNA]</scope>
</reference>
<gene>
    <name evidence="2" type="ORF">EVEC_LOCUS11681</name>
</gene>
<keyword evidence="1" id="KW-0812">Transmembrane</keyword>
<evidence type="ECO:0000313" key="3">
    <source>
        <dbReference type="Proteomes" id="UP000274131"/>
    </source>
</evidence>
<keyword evidence="1" id="KW-1133">Transmembrane helix</keyword>
<dbReference type="WBParaSite" id="EVEC_0001248501-mRNA-1">
    <property type="protein sequence ID" value="EVEC_0001248501-mRNA-1"/>
    <property type="gene ID" value="EVEC_0001248501"/>
</dbReference>
<protein>
    <submittedName>
        <fullName evidence="4">Ion_trans_2 domain-containing protein</fullName>
    </submittedName>
</protein>
<accession>A0A0N4VND5</accession>
<evidence type="ECO:0000256" key="1">
    <source>
        <dbReference type="SAM" id="Phobius"/>
    </source>
</evidence>
<sequence>MHIVDRLHASSWQIRETNLRLALGIGIMFFYLLIGAVVFVQIEGPAEADDFATYELLRRYWNKRLINATQLTEAEIDELFADIRSMALKGVWKEKNMTSDYSWTFGQAFFFSGALISTVGRRVIY</sequence>
<feature type="transmembrane region" description="Helical" evidence="1">
    <location>
        <begin position="21"/>
        <end position="42"/>
    </location>
</feature>
<dbReference type="OrthoDB" id="297496at2759"/>
<dbReference type="AlphaFoldDB" id="A0A0N4VND5"/>
<evidence type="ECO:0000313" key="2">
    <source>
        <dbReference type="EMBL" id="VDD96930.1"/>
    </source>
</evidence>
<dbReference type="Gene3D" id="1.10.287.70">
    <property type="match status" value="1"/>
</dbReference>
<keyword evidence="3" id="KW-1185">Reference proteome</keyword>
<feature type="transmembrane region" description="Helical" evidence="1">
    <location>
        <begin position="101"/>
        <end position="120"/>
    </location>
</feature>
<reference evidence="4" key="1">
    <citation type="submission" date="2017-02" db="UniProtKB">
        <authorList>
            <consortium name="WormBaseParasite"/>
        </authorList>
    </citation>
    <scope>IDENTIFICATION</scope>
</reference>